<dbReference type="SUPFAM" id="SSF56112">
    <property type="entry name" value="Protein kinase-like (PK-like)"/>
    <property type="match status" value="1"/>
</dbReference>
<dbReference type="InterPro" id="IPR011009">
    <property type="entry name" value="Kinase-like_dom_sf"/>
</dbReference>
<evidence type="ECO:0000259" key="1">
    <source>
        <dbReference type="Pfam" id="PF13224"/>
    </source>
</evidence>
<dbReference type="InterPro" id="IPR025111">
    <property type="entry name" value="DUF4032"/>
</dbReference>
<name>K9EHE7_9ACTO</name>
<dbReference type="EMBL" id="AGWL01000005">
    <property type="protein sequence ID" value="EKU95286.1"/>
    <property type="molecule type" value="Genomic_DNA"/>
</dbReference>
<dbReference type="RefSeq" id="WP_007001253.1">
    <property type="nucleotide sequence ID" value="NZ_JH992955.1"/>
</dbReference>
<dbReference type="STRING" id="202789.GCA_001457435_01071"/>
<dbReference type="Pfam" id="PF13224">
    <property type="entry name" value="DUF4032"/>
    <property type="match status" value="1"/>
</dbReference>
<proteinExistence type="predicted"/>
<evidence type="ECO:0000313" key="3">
    <source>
        <dbReference type="Proteomes" id="UP000009888"/>
    </source>
</evidence>
<dbReference type="PATRIC" id="fig|883066.3.peg.1093"/>
<dbReference type="Proteomes" id="UP000009888">
    <property type="component" value="Unassembled WGS sequence"/>
</dbReference>
<gene>
    <name evidence="2" type="ORF">HMPREF9233_01047</name>
</gene>
<accession>K9EHE7</accession>
<feature type="domain" description="DUF4032" evidence="1">
    <location>
        <begin position="243"/>
        <end position="405"/>
    </location>
</feature>
<comment type="caution">
    <text evidence="2">The sequence shown here is derived from an EMBL/GenBank/DDBJ whole genome shotgun (WGS) entry which is preliminary data.</text>
</comment>
<dbReference type="Pfam" id="PF06293">
    <property type="entry name" value="Kdo"/>
    <property type="match status" value="1"/>
</dbReference>
<protein>
    <recommendedName>
        <fullName evidence="1">DUF4032 domain-containing protein</fullName>
    </recommendedName>
</protein>
<dbReference type="AlphaFoldDB" id="K9EHE7"/>
<dbReference type="HOGENOM" id="CLU_035793_0_0_11"/>
<evidence type="ECO:0000313" key="2">
    <source>
        <dbReference type="EMBL" id="EKU95286.1"/>
    </source>
</evidence>
<dbReference type="eggNOG" id="COG3642">
    <property type="taxonomic scope" value="Bacteria"/>
</dbReference>
<organism evidence="2 3">
    <name type="scientific">Actinobaculum massiliense ACS-171-V-Col2</name>
    <dbReference type="NCBI Taxonomy" id="883066"/>
    <lineage>
        <taxon>Bacteria</taxon>
        <taxon>Bacillati</taxon>
        <taxon>Actinomycetota</taxon>
        <taxon>Actinomycetes</taxon>
        <taxon>Actinomycetales</taxon>
        <taxon>Actinomycetaceae</taxon>
        <taxon>Actinobaculum</taxon>
    </lineage>
</organism>
<reference evidence="2 3" key="1">
    <citation type="submission" date="2012-09" db="EMBL/GenBank/DDBJ databases">
        <title>The Genome Sequence of Actinobaculum massiliae ACS-171-V-COL2.</title>
        <authorList>
            <consortium name="The Broad Institute Genome Sequencing Platform"/>
            <person name="Earl A."/>
            <person name="Ward D."/>
            <person name="Feldgarden M."/>
            <person name="Gevers D."/>
            <person name="Saerens B."/>
            <person name="Vaneechoutte M."/>
            <person name="Walker B."/>
            <person name="Young S.K."/>
            <person name="Zeng Q."/>
            <person name="Gargeya S."/>
            <person name="Fitzgerald M."/>
            <person name="Haas B."/>
            <person name="Abouelleil A."/>
            <person name="Alvarado L."/>
            <person name="Arachchi H.M."/>
            <person name="Berlin A."/>
            <person name="Chapman S.B."/>
            <person name="Goldberg J."/>
            <person name="Griggs A."/>
            <person name="Gujja S."/>
            <person name="Hansen M."/>
            <person name="Howarth C."/>
            <person name="Imamovic A."/>
            <person name="Larimer J."/>
            <person name="McCowen C."/>
            <person name="Montmayeur A."/>
            <person name="Murphy C."/>
            <person name="Neiman D."/>
            <person name="Pearson M."/>
            <person name="Priest M."/>
            <person name="Roberts A."/>
            <person name="Saif S."/>
            <person name="Shea T."/>
            <person name="Sisk P."/>
            <person name="Sykes S."/>
            <person name="Wortman J."/>
            <person name="Nusbaum C."/>
            <person name="Birren B."/>
        </authorList>
    </citation>
    <scope>NUCLEOTIDE SEQUENCE [LARGE SCALE GENOMIC DNA]</scope>
    <source>
        <strain evidence="3">ACS-171-V-Col2</strain>
    </source>
</reference>
<sequence>MSDGFDWPNFEGVTSELRITAAQIEPDLIDLPWSFPLDTWPEDLIAALPRGISRHVVRFVRLGGKKIIAVKEIAETVAFREYELLRNLEKLDLPTVLPTAVVTGRIDQTGKPLNACLITDHLPHSLPYRAVIGRDHRQAAVQRLIDALAVLMVRLHLAGFFWGDVSLSNTLFRRDAGSFAAYLVDAETGELFDPITDGKRAYDIDVARTNIIGELMDLIAGAVLPEDFDAIAVGDYFERRYHELWDEVTAVTTIGQGEKWKVTERVNRLNDLGFDVDELSITTRPGEKQLRIRPKIVEAGHYARKVERLTGLTVEENQARRILNDIGEYAVTHQLEQSSELTIAHAWLRDVYEPTLAAIPKELAGRLEAAEIFHEILEHRWFISEQQGRDVPQREAVRSFVDNILRHHRDEAALLGGSEAEPDSIAAISDND</sequence>
<keyword evidence="3" id="KW-1185">Reference proteome</keyword>